<dbReference type="InterPro" id="IPR036699">
    <property type="entry name" value="YehR-like_sf"/>
</dbReference>
<reference evidence="1 2" key="1">
    <citation type="submission" date="2019-01" db="EMBL/GenBank/DDBJ databases">
        <title>Draft genome sequences of the type strains of six Macrococcus species.</title>
        <authorList>
            <person name="Mazhar S."/>
            <person name="Altermann E."/>
            <person name="Hill C."/>
            <person name="Mcauliffe O."/>
        </authorList>
    </citation>
    <scope>NUCLEOTIDE SEQUENCE [LARGE SCALE GENOMIC DNA]</scope>
    <source>
        <strain evidence="1 2">ATCC 51825</strain>
    </source>
</reference>
<keyword evidence="2" id="KW-1185">Reference proteome</keyword>
<dbReference type="EMBL" id="SCWF01000011">
    <property type="protein sequence ID" value="TDM13443.1"/>
    <property type="molecule type" value="Genomic_DNA"/>
</dbReference>
<dbReference type="AlphaFoldDB" id="A0A4R6BY19"/>
<evidence type="ECO:0000313" key="2">
    <source>
        <dbReference type="Proteomes" id="UP000294843"/>
    </source>
</evidence>
<name>A0A4R6BY19_9STAP</name>
<dbReference type="Proteomes" id="UP000294843">
    <property type="component" value="Unassembled WGS sequence"/>
</dbReference>
<dbReference type="Gene3D" id="3.30.1830.10">
    <property type="entry name" value="YehR-like"/>
    <property type="match status" value="1"/>
</dbReference>
<proteinExistence type="predicted"/>
<comment type="caution">
    <text evidence="1">The sequence shown here is derived from an EMBL/GenBank/DDBJ whole genome shotgun (WGS) entry which is preliminary data.</text>
</comment>
<evidence type="ECO:0000313" key="1">
    <source>
        <dbReference type="EMBL" id="TDM13443.1"/>
    </source>
</evidence>
<protein>
    <submittedName>
        <fullName evidence="1">DUF1307 domain-containing protein</fullName>
    </submittedName>
</protein>
<dbReference type="SUPFAM" id="SSF160704">
    <property type="entry name" value="YehR-like"/>
    <property type="match status" value="1"/>
</dbReference>
<accession>A0A4R6BY19</accession>
<organism evidence="1 2">
    <name type="scientific">Macrococcus bovicus</name>
    <dbReference type="NCBI Taxonomy" id="69968"/>
    <lineage>
        <taxon>Bacteria</taxon>
        <taxon>Bacillati</taxon>
        <taxon>Bacillota</taxon>
        <taxon>Bacilli</taxon>
        <taxon>Bacillales</taxon>
        <taxon>Staphylococcaceae</taxon>
        <taxon>Macrococcus</taxon>
    </lineage>
</organism>
<dbReference type="Pfam" id="PF06998">
    <property type="entry name" value="DUF1307"/>
    <property type="match status" value="1"/>
</dbReference>
<dbReference type="InterPro" id="IPR009736">
    <property type="entry name" value="DUF1307"/>
</dbReference>
<sequence>MDLKKLGYTEEEAKQAMDAANQKYKKKLDGYKYDVKYTDTQVDEIISVDYKEVDIEKLKDILSVDGNADRSISIKKSEEMLKEAG</sequence>
<gene>
    <name evidence="1" type="ORF">ERX55_09340</name>
</gene>